<feature type="transmembrane region" description="Helical" evidence="1">
    <location>
        <begin position="7"/>
        <end position="33"/>
    </location>
</feature>
<dbReference type="HOGENOM" id="CLU_1901957_0_0_2"/>
<evidence type="ECO:0000256" key="1">
    <source>
        <dbReference type="SAM" id="Phobius"/>
    </source>
</evidence>
<keyword evidence="3" id="KW-1185">Reference proteome</keyword>
<dbReference type="RefSeq" id="WP_013329677.1">
    <property type="nucleotide sequence ID" value="NC_014507.1"/>
</dbReference>
<dbReference type="GeneID" id="9744222"/>
<keyword evidence="1" id="KW-0812">Transmembrane</keyword>
<name>E1RHW2_METP4</name>
<accession>E1RHW2</accession>
<evidence type="ECO:0000313" key="3">
    <source>
        <dbReference type="Proteomes" id="UP000006565"/>
    </source>
</evidence>
<dbReference type="eggNOG" id="arCOG07521">
    <property type="taxonomic scope" value="Archaea"/>
</dbReference>
<sequence length="129" mass="14617">MEGRTKIAVTIIGVLFVALVVYTYMVPIIWLVLGDPYQVDLIEINSNLTDVENRTLTYLTEEDFKKSPELRELFKGVNPIGEEGFDGAETKFVNSISVGSNKAEEIRKEYSNKTLYWDGGYYGILIQIP</sequence>
<dbReference type="KEGG" id="mpi:Mpet_1747"/>
<dbReference type="Proteomes" id="UP000006565">
    <property type="component" value="Chromosome"/>
</dbReference>
<dbReference type="AlphaFoldDB" id="E1RHW2"/>
<dbReference type="EMBL" id="CP002117">
    <property type="protein sequence ID" value="ADN36500.1"/>
    <property type="molecule type" value="Genomic_DNA"/>
</dbReference>
<reference evidence="2 3" key="1">
    <citation type="journal article" date="2010" name="Stand. Genomic Sci.">
        <title>Complete genome sequence of Methanoplanus petrolearius type strain (SEBR 4847).</title>
        <authorList>
            <person name="Brambilla E."/>
            <person name="Djao O.D."/>
            <person name="Daligault H."/>
            <person name="Lapidus A."/>
            <person name="Lucas S."/>
            <person name="Hammon N."/>
            <person name="Nolan M."/>
            <person name="Tice H."/>
            <person name="Cheng J.F."/>
            <person name="Han C."/>
            <person name="Tapia R."/>
            <person name="Goodwin L."/>
            <person name="Pitluck S."/>
            <person name="Liolios K."/>
            <person name="Ivanova N."/>
            <person name="Mavromatis K."/>
            <person name="Mikhailova N."/>
            <person name="Pati A."/>
            <person name="Chen A."/>
            <person name="Palaniappan K."/>
            <person name="Land M."/>
            <person name="Hauser L."/>
            <person name="Chang Y.J."/>
            <person name="Jeffries C.D."/>
            <person name="Rohde M."/>
            <person name="Spring S."/>
            <person name="Sikorski J."/>
            <person name="Goker M."/>
            <person name="Woyke T."/>
            <person name="Bristow J."/>
            <person name="Eisen J.A."/>
            <person name="Markowitz V."/>
            <person name="Hugenholtz P."/>
            <person name="Kyrpides N.C."/>
            <person name="Klenk H.P."/>
        </authorList>
    </citation>
    <scope>NUCLEOTIDE SEQUENCE [LARGE SCALE GENOMIC DNA]</scope>
    <source>
        <strain evidence="3">DSM 11571 / OCM 486 / SEBR 4847</strain>
    </source>
</reference>
<organism evidence="2 3">
    <name type="scientific">Methanolacinia petrolearia (strain DSM 11571 / OCM 486 / SEBR 4847)</name>
    <name type="common">Methanoplanus petrolearius</name>
    <dbReference type="NCBI Taxonomy" id="679926"/>
    <lineage>
        <taxon>Archaea</taxon>
        <taxon>Methanobacteriati</taxon>
        <taxon>Methanobacteriota</taxon>
        <taxon>Stenosarchaea group</taxon>
        <taxon>Methanomicrobia</taxon>
        <taxon>Methanomicrobiales</taxon>
        <taxon>Methanomicrobiaceae</taxon>
        <taxon>Methanolacinia</taxon>
    </lineage>
</organism>
<proteinExistence type="predicted"/>
<keyword evidence="1" id="KW-1133">Transmembrane helix</keyword>
<keyword evidence="1" id="KW-0472">Membrane</keyword>
<dbReference type="OrthoDB" id="381204at2157"/>
<protein>
    <submittedName>
        <fullName evidence="2">Uncharacterized protein</fullName>
    </submittedName>
</protein>
<evidence type="ECO:0000313" key="2">
    <source>
        <dbReference type="EMBL" id="ADN36500.1"/>
    </source>
</evidence>
<gene>
    <name evidence="2" type="ordered locus">Mpet_1747</name>
</gene>